<gene>
    <name evidence="16" type="ORF">PQ457_19170</name>
</gene>
<keyword evidence="13" id="KW-0732">Signal</keyword>
<name>A0ABY7U472_9SPHN</name>
<comment type="subcellular location">
    <subcellularLocation>
        <location evidence="1 11">Cell outer membrane</location>
        <topology evidence="1 11">Multi-pass membrane protein</topology>
    </subcellularLocation>
</comment>
<feature type="signal peptide" evidence="13">
    <location>
        <begin position="1"/>
        <end position="22"/>
    </location>
</feature>
<dbReference type="PANTHER" id="PTHR32552">
    <property type="entry name" value="FERRICHROME IRON RECEPTOR-RELATED"/>
    <property type="match status" value="1"/>
</dbReference>
<evidence type="ECO:0000256" key="10">
    <source>
        <dbReference type="ARBA" id="ARBA00023237"/>
    </source>
</evidence>
<accession>A0ABY7U472</accession>
<keyword evidence="16" id="KW-0675">Receptor</keyword>
<keyword evidence="2 11" id="KW-0813">Transport</keyword>
<keyword evidence="8 12" id="KW-0798">TonB box</keyword>
<dbReference type="InterPro" id="IPR012910">
    <property type="entry name" value="Plug_dom"/>
</dbReference>
<proteinExistence type="inferred from homology"/>
<dbReference type="Gene3D" id="2.40.170.20">
    <property type="entry name" value="TonB-dependent receptor, beta-barrel domain"/>
    <property type="match status" value="1"/>
</dbReference>
<dbReference type="InterPro" id="IPR047297">
    <property type="entry name" value="FXYD_motif"/>
</dbReference>
<evidence type="ECO:0000313" key="16">
    <source>
        <dbReference type="EMBL" id="WCT79134.1"/>
    </source>
</evidence>
<feature type="chain" id="PRO_5045268789" evidence="13">
    <location>
        <begin position="23"/>
        <end position="786"/>
    </location>
</feature>
<evidence type="ECO:0000256" key="1">
    <source>
        <dbReference type="ARBA" id="ARBA00004571"/>
    </source>
</evidence>
<keyword evidence="5 11" id="KW-0812">Transmembrane</keyword>
<evidence type="ECO:0000256" key="12">
    <source>
        <dbReference type="RuleBase" id="RU003357"/>
    </source>
</evidence>
<evidence type="ECO:0000256" key="3">
    <source>
        <dbReference type="ARBA" id="ARBA00022452"/>
    </source>
</evidence>
<evidence type="ECO:0000256" key="11">
    <source>
        <dbReference type="PROSITE-ProRule" id="PRU01360"/>
    </source>
</evidence>
<keyword evidence="4" id="KW-0410">Iron transport</keyword>
<dbReference type="PROSITE" id="PS52016">
    <property type="entry name" value="TONB_DEPENDENT_REC_3"/>
    <property type="match status" value="1"/>
</dbReference>
<dbReference type="SUPFAM" id="SSF56935">
    <property type="entry name" value="Porins"/>
    <property type="match status" value="1"/>
</dbReference>
<evidence type="ECO:0000256" key="7">
    <source>
        <dbReference type="ARBA" id="ARBA00023065"/>
    </source>
</evidence>
<dbReference type="Pfam" id="PF07715">
    <property type="entry name" value="Plug"/>
    <property type="match status" value="1"/>
</dbReference>
<keyword evidence="10 11" id="KW-0998">Cell outer membrane</keyword>
<dbReference type="PANTHER" id="PTHR32552:SF81">
    <property type="entry name" value="TONB-DEPENDENT OUTER MEMBRANE RECEPTOR"/>
    <property type="match status" value="1"/>
</dbReference>
<evidence type="ECO:0000259" key="15">
    <source>
        <dbReference type="Pfam" id="PF07715"/>
    </source>
</evidence>
<dbReference type="PROSITE" id="PS01310">
    <property type="entry name" value="FXYD"/>
    <property type="match status" value="1"/>
</dbReference>
<dbReference type="Proteomes" id="UP001218231">
    <property type="component" value="Plasmid unnamed1"/>
</dbReference>
<evidence type="ECO:0000256" key="9">
    <source>
        <dbReference type="ARBA" id="ARBA00023136"/>
    </source>
</evidence>
<evidence type="ECO:0000259" key="14">
    <source>
        <dbReference type="Pfam" id="PF00593"/>
    </source>
</evidence>
<keyword evidence="17" id="KW-1185">Reference proteome</keyword>
<keyword evidence="3 11" id="KW-1134">Transmembrane beta strand</keyword>
<dbReference type="EMBL" id="CP117418">
    <property type="protein sequence ID" value="WCT79134.1"/>
    <property type="molecule type" value="Genomic_DNA"/>
</dbReference>
<keyword evidence="9 11" id="KW-0472">Membrane</keyword>
<evidence type="ECO:0000313" key="17">
    <source>
        <dbReference type="Proteomes" id="UP001218231"/>
    </source>
</evidence>
<evidence type="ECO:0000256" key="13">
    <source>
        <dbReference type="SAM" id="SignalP"/>
    </source>
</evidence>
<keyword evidence="16" id="KW-0614">Plasmid</keyword>
<organism evidence="16 17">
    <name type="scientific">Novosphingobium humi</name>
    <dbReference type="NCBI Taxonomy" id="2282397"/>
    <lineage>
        <taxon>Bacteria</taxon>
        <taxon>Pseudomonadati</taxon>
        <taxon>Pseudomonadota</taxon>
        <taxon>Alphaproteobacteria</taxon>
        <taxon>Sphingomonadales</taxon>
        <taxon>Sphingomonadaceae</taxon>
        <taxon>Novosphingobium</taxon>
    </lineage>
</organism>
<evidence type="ECO:0000256" key="2">
    <source>
        <dbReference type="ARBA" id="ARBA00022448"/>
    </source>
</evidence>
<sequence>MKKSLLMGASSIILALPCASVAQEAAVQRPAVQAQQVGGDIVVTAQRDRSLLSKTPLAISAVTGDALRNSGITGPSALSDVVPNVSLDHTNGIQVTIRGVTSNDQTEKGDPSAAFMVDGVYIARTQEADVSFYDVDRVEVLRGPQGTLYGRNTTAGVVNVLTNKPELNRFKATVDGSYGNYDAASLQAAVNLPVSSTTAVRIAGIYDRHDNYYKLAPGDTTLVNSAQRENVGARIQVLFKPTSNFNLLLRGAFANIKGTQSALNQGGLALSNFYTNLPSGNSPNEALPVWSNPNPETALVRANRLPTNPGIAGHGNRYGENNTSLALEGEANWDLGAVTLTDITSYHQFSRNETNVLDLAPGFAVPYSNNSRFHQFSQELRVSTNGTGPFHVQAGAYYFREKQDVNVSLFGLLGPAGSNAYVFSFPQSPVINRTWGLFTQGTYKPIPQLRLTAGVRYTNDYKYRYGYSAVLPAINAPLSQSLGYVNDAQISAERVTWRAAIDGDIPSGLLFASVASGYKAGGFGDGCSTGAPGQSNLTSRGEKCVYGQAFQPGAILPQLQSIYYQPETLIAYEAGYKGKFAGGAVRLNVDAFYYDYKNMQLTGQVMLNGAPSQVTTNAGRSHIKGVEVETILQPDRHNRLNIGLDILDASYVQYCAHTLNPGQPTASCDANWAGRRLDRSPATSLRAAYTYSTPIGASRVEATVGTRLVSKSYVTAYTTYPVQYVTPSHTQTYVTVTYHSPDDRWYLQGYGKNLENFIAVNGVDTNGFVTAINEPRTYGVRAGFKF</sequence>
<geneLocation type="plasmid" evidence="16 17">
    <name>unnamed1</name>
</geneLocation>
<feature type="domain" description="TonB-dependent receptor-like beta-barrel" evidence="14">
    <location>
        <begin position="287"/>
        <end position="754"/>
    </location>
</feature>
<dbReference type="InterPro" id="IPR039426">
    <property type="entry name" value="TonB-dep_rcpt-like"/>
</dbReference>
<keyword evidence="7" id="KW-0406">Ion transport</keyword>
<evidence type="ECO:0000256" key="6">
    <source>
        <dbReference type="ARBA" id="ARBA00023004"/>
    </source>
</evidence>
<dbReference type="InterPro" id="IPR036942">
    <property type="entry name" value="Beta-barrel_TonB_sf"/>
</dbReference>
<feature type="domain" description="TonB-dependent receptor plug" evidence="15">
    <location>
        <begin position="53"/>
        <end position="157"/>
    </location>
</feature>
<dbReference type="Pfam" id="PF00593">
    <property type="entry name" value="TonB_dep_Rec_b-barrel"/>
    <property type="match status" value="1"/>
</dbReference>
<keyword evidence="6" id="KW-0408">Iron</keyword>
<protein>
    <submittedName>
        <fullName evidence="16">TonB-dependent receptor</fullName>
    </submittedName>
</protein>
<comment type="similarity">
    <text evidence="11 12">Belongs to the TonB-dependent receptor family.</text>
</comment>
<dbReference type="InterPro" id="IPR000531">
    <property type="entry name" value="Beta-barrel_TonB"/>
</dbReference>
<evidence type="ECO:0000256" key="8">
    <source>
        <dbReference type="ARBA" id="ARBA00023077"/>
    </source>
</evidence>
<evidence type="ECO:0000256" key="4">
    <source>
        <dbReference type="ARBA" id="ARBA00022496"/>
    </source>
</evidence>
<evidence type="ECO:0000256" key="5">
    <source>
        <dbReference type="ARBA" id="ARBA00022692"/>
    </source>
</evidence>
<reference evidence="16 17" key="1">
    <citation type="submission" date="2023-02" db="EMBL/GenBank/DDBJ databases">
        <title>Genome sequence of Novosphingobium humi KACC 19094.</title>
        <authorList>
            <person name="Kim S."/>
            <person name="Heo J."/>
            <person name="Kwon S.-W."/>
        </authorList>
    </citation>
    <scope>NUCLEOTIDE SEQUENCE [LARGE SCALE GENOMIC DNA]</scope>
    <source>
        <strain evidence="16 17">KACC 19094</strain>
        <plasmid evidence="16 17">unnamed1</plasmid>
    </source>
</reference>
<dbReference type="RefSeq" id="WP_273619418.1">
    <property type="nucleotide sequence ID" value="NZ_CP117418.1"/>
</dbReference>